<dbReference type="InterPro" id="IPR006448">
    <property type="entry name" value="Phage_term_ssu_P27"/>
</dbReference>
<dbReference type="EMBL" id="LAZR01020229">
    <property type="protein sequence ID" value="KKL89644.1"/>
    <property type="molecule type" value="Genomic_DNA"/>
</dbReference>
<feature type="non-terminal residue" evidence="1">
    <location>
        <position position="1"/>
    </location>
</feature>
<dbReference type="AlphaFoldDB" id="A0A0F9FSZ3"/>
<accession>A0A0F9FSZ3</accession>
<evidence type="ECO:0000313" key="1">
    <source>
        <dbReference type="EMBL" id="KKL89644.1"/>
    </source>
</evidence>
<gene>
    <name evidence="1" type="ORF">LCGC14_1912690</name>
</gene>
<dbReference type="NCBIfam" id="TIGR01558">
    <property type="entry name" value="sm_term_P27"/>
    <property type="match status" value="1"/>
</dbReference>
<protein>
    <recommendedName>
        <fullName evidence="2">Phage terminase small subunit P27 family</fullName>
    </recommendedName>
</protein>
<evidence type="ECO:0008006" key="2">
    <source>
        <dbReference type="Google" id="ProtNLM"/>
    </source>
</evidence>
<reference evidence="1" key="1">
    <citation type="journal article" date="2015" name="Nature">
        <title>Complex archaea that bridge the gap between prokaryotes and eukaryotes.</title>
        <authorList>
            <person name="Spang A."/>
            <person name="Saw J.H."/>
            <person name="Jorgensen S.L."/>
            <person name="Zaremba-Niedzwiedzka K."/>
            <person name="Martijn J."/>
            <person name="Lind A.E."/>
            <person name="van Eijk R."/>
            <person name="Schleper C."/>
            <person name="Guy L."/>
            <person name="Ettema T.J."/>
        </authorList>
    </citation>
    <scope>NUCLEOTIDE SEQUENCE</scope>
</reference>
<comment type="caution">
    <text evidence="1">The sequence shown here is derived from an EMBL/GenBank/DDBJ whole genome shotgun (WGS) entry which is preliminary data.</text>
</comment>
<sequence length="143" mass="15937">KLDGPTKGKVIPVVAPEMPDDMEGEAADEWERVVPEIEAMGLLATLDRGALIRYCRGWADWCDLDQKLRETGLLTKGANGGVVRNPLWMMRSDIENTLRELGKQLGLTPAARLRAGVKHEEPEVDESKVQIVAIADYRKRMKA</sequence>
<name>A0A0F9FSZ3_9ZZZZ</name>
<dbReference type="Pfam" id="PF05119">
    <property type="entry name" value="Terminase_4"/>
    <property type="match status" value="1"/>
</dbReference>
<organism evidence="1">
    <name type="scientific">marine sediment metagenome</name>
    <dbReference type="NCBI Taxonomy" id="412755"/>
    <lineage>
        <taxon>unclassified sequences</taxon>
        <taxon>metagenomes</taxon>
        <taxon>ecological metagenomes</taxon>
    </lineage>
</organism>
<proteinExistence type="predicted"/>